<gene>
    <name evidence="4" type="ORF">I303_02473</name>
    <name evidence="5" type="ORF">I303_102458</name>
</gene>
<dbReference type="GeneID" id="28966172"/>
<dbReference type="Gene3D" id="1.10.287.370">
    <property type="match status" value="1"/>
</dbReference>
<keyword evidence="3" id="KW-0175">Coiled coil</keyword>
<dbReference type="EMBL" id="CP144532">
    <property type="protein sequence ID" value="WWC59896.1"/>
    <property type="molecule type" value="Genomic_DNA"/>
</dbReference>
<accession>A0A1A6A8T0</accession>
<evidence type="ECO:0000313" key="6">
    <source>
        <dbReference type="Proteomes" id="UP000078595"/>
    </source>
</evidence>
<dbReference type="GO" id="GO:0006457">
    <property type="term" value="P:protein folding"/>
    <property type="evidence" value="ECO:0007669"/>
    <property type="project" value="InterPro"/>
</dbReference>
<dbReference type="AlphaFoldDB" id="A0A1A6A8T0"/>
<comment type="similarity">
    <text evidence="1">Belongs to the prefoldin subunit beta family.</text>
</comment>
<feature type="coiled-coil region" evidence="3">
    <location>
        <begin position="77"/>
        <end position="118"/>
    </location>
</feature>
<sequence length="134" mass="14906">MADTKIASLQAQLQQSSLAFQKIEAELAGVIEARQRLDSQLSENELVLKEFMQLKSHNTVYKLVGPSLVPQDSNEAKVNVEKRLDFIRSEIKRVEGQLKESEAKAAKKKDEIMGLQQQFQALQGPNGGQQAVQA</sequence>
<dbReference type="GO" id="GO:0005737">
    <property type="term" value="C:cytoplasm"/>
    <property type="evidence" value="ECO:0007669"/>
    <property type="project" value="TreeGrafter"/>
</dbReference>
<dbReference type="GO" id="GO:0051082">
    <property type="term" value="F:unfolded protein binding"/>
    <property type="evidence" value="ECO:0007669"/>
    <property type="project" value="InterPro"/>
</dbReference>
<evidence type="ECO:0000256" key="3">
    <source>
        <dbReference type="SAM" id="Coils"/>
    </source>
</evidence>
<dbReference type="PANTHER" id="PTHR21431">
    <property type="entry name" value="PREFOLDIN SUBUNIT 6"/>
    <property type="match status" value="1"/>
</dbReference>
<keyword evidence="6" id="KW-1185">Reference proteome</keyword>
<reference evidence="5" key="3">
    <citation type="submission" date="2024-02" db="EMBL/GenBank/DDBJ databases">
        <title>Comparative genomics of Cryptococcus and Kwoniella reveals pathogenesis evolution and contrasting modes of karyotype evolution via chromosome fusion or intercentromeric recombination.</title>
        <authorList>
            <person name="Coelho M.A."/>
            <person name="David-Palma M."/>
            <person name="Shea T."/>
            <person name="Bowers K."/>
            <person name="McGinley-Smith S."/>
            <person name="Mohammad A.W."/>
            <person name="Gnirke A."/>
            <person name="Yurkov A.M."/>
            <person name="Nowrousian M."/>
            <person name="Sun S."/>
            <person name="Cuomo C.A."/>
            <person name="Heitman J."/>
        </authorList>
    </citation>
    <scope>NUCLEOTIDE SEQUENCE</scope>
    <source>
        <strain evidence="5">CBS 10117</strain>
    </source>
</reference>
<keyword evidence="2" id="KW-0143">Chaperone</keyword>
<dbReference type="OrthoDB" id="248120at2759"/>
<dbReference type="KEGG" id="kdj:28966172"/>
<protein>
    <submittedName>
        <fullName evidence="4">Prefoldin beta subunit</fullName>
    </submittedName>
</protein>
<dbReference type="InterPro" id="IPR009053">
    <property type="entry name" value="Prefoldin"/>
</dbReference>
<dbReference type="FunFam" id="1.10.287.370:FF:000003">
    <property type="entry name" value="Prefoldin subunit 6"/>
    <property type="match status" value="1"/>
</dbReference>
<evidence type="ECO:0000256" key="1">
    <source>
        <dbReference type="ARBA" id="ARBA00008045"/>
    </source>
</evidence>
<dbReference type="Proteomes" id="UP000078595">
    <property type="component" value="Chromosome 3"/>
</dbReference>
<evidence type="ECO:0000313" key="4">
    <source>
        <dbReference type="EMBL" id="OBR86466.1"/>
    </source>
</evidence>
<dbReference type="GO" id="GO:0051131">
    <property type="term" value="P:chaperone-mediated protein complex assembly"/>
    <property type="evidence" value="ECO:0007669"/>
    <property type="project" value="TreeGrafter"/>
</dbReference>
<evidence type="ECO:0000313" key="5">
    <source>
        <dbReference type="EMBL" id="WWC59896.1"/>
    </source>
</evidence>
<dbReference type="GO" id="GO:0051087">
    <property type="term" value="F:protein-folding chaperone binding"/>
    <property type="evidence" value="ECO:0007669"/>
    <property type="project" value="TreeGrafter"/>
</dbReference>
<dbReference type="GO" id="GO:0016272">
    <property type="term" value="C:prefoldin complex"/>
    <property type="evidence" value="ECO:0007669"/>
    <property type="project" value="InterPro"/>
</dbReference>
<dbReference type="Pfam" id="PF01920">
    <property type="entry name" value="Prefoldin_2"/>
    <property type="match status" value="1"/>
</dbReference>
<reference evidence="4" key="1">
    <citation type="submission" date="2013-07" db="EMBL/GenBank/DDBJ databases">
        <title>The Genome Sequence of Cryptococcus dejecticola CBS10117.</title>
        <authorList>
            <consortium name="The Broad Institute Genome Sequencing Platform"/>
            <person name="Cuomo C."/>
            <person name="Litvintseva A."/>
            <person name="Chen Y."/>
            <person name="Heitman J."/>
            <person name="Sun S."/>
            <person name="Springer D."/>
            <person name="Dromer F."/>
            <person name="Young S.K."/>
            <person name="Zeng Q."/>
            <person name="Gargeya S."/>
            <person name="Fitzgerald M."/>
            <person name="Abouelleil A."/>
            <person name="Alvarado L."/>
            <person name="Berlin A.M."/>
            <person name="Chapman S.B."/>
            <person name="Dewar J."/>
            <person name="Goldberg J."/>
            <person name="Griggs A."/>
            <person name="Gujja S."/>
            <person name="Hansen M."/>
            <person name="Howarth C."/>
            <person name="Imamovic A."/>
            <person name="Larimer J."/>
            <person name="McCowan C."/>
            <person name="Murphy C."/>
            <person name="Pearson M."/>
            <person name="Priest M."/>
            <person name="Roberts A."/>
            <person name="Saif S."/>
            <person name="Shea T."/>
            <person name="Sykes S."/>
            <person name="Wortman J."/>
            <person name="Nusbaum C."/>
            <person name="Birren B."/>
        </authorList>
    </citation>
    <scope>NUCLEOTIDE SEQUENCE [LARGE SCALE GENOMIC DNA]</scope>
    <source>
        <strain evidence="4">CBS 10117</strain>
    </source>
</reference>
<name>A0A1A6A8T0_9TREE</name>
<dbReference type="InterPro" id="IPR002777">
    <property type="entry name" value="PFD_beta-like"/>
</dbReference>
<dbReference type="CDD" id="cd23161">
    <property type="entry name" value="Prefoldin_6"/>
    <property type="match status" value="1"/>
</dbReference>
<dbReference type="PANTHER" id="PTHR21431:SF0">
    <property type="entry name" value="PREFOLDIN SUBUNIT 6"/>
    <property type="match status" value="1"/>
</dbReference>
<evidence type="ECO:0000256" key="2">
    <source>
        <dbReference type="ARBA" id="ARBA00023186"/>
    </source>
</evidence>
<proteinExistence type="inferred from homology"/>
<dbReference type="VEuPathDB" id="FungiDB:I303_02473"/>
<dbReference type="EMBL" id="KI894029">
    <property type="protein sequence ID" value="OBR86466.1"/>
    <property type="molecule type" value="Genomic_DNA"/>
</dbReference>
<dbReference type="SUPFAM" id="SSF46579">
    <property type="entry name" value="Prefoldin"/>
    <property type="match status" value="1"/>
</dbReference>
<dbReference type="RefSeq" id="XP_018264308.1">
    <property type="nucleotide sequence ID" value="XM_018405814.1"/>
</dbReference>
<reference evidence="5" key="2">
    <citation type="submission" date="2013-07" db="EMBL/GenBank/DDBJ databases">
        <authorList>
            <consortium name="The Broad Institute Genome Sequencing Platform"/>
            <person name="Cuomo C."/>
            <person name="Litvintseva A."/>
            <person name="Chen Y."/>
            <person name="Heitman J."/>
            <person name="Sun S."/>
            <person name="Springer D."/>
            <person name="Dromer F."/>
            <person name="Young S.K."/>
            <person name="Zeng Q."/>
            <person name="Gargeya S."/>
            <person name="Fitzgerald M."/>
            <person name="Abouelleil A."/>
            <person name="Alvarado L."/>
            <person name="Berlin A.M."/>
            <person name="Chapman S.B."/>
            <person name="Dewar J."/>
            <person name="Goldberg J."/>
            <person name="Griggs A."/>
            <person name="Gujja S."/>
            <person name="Hansen M."/>
            <person name="Howarth C."/>
            <person name="Imamovic A."/>
            <person name="Larimer J."/>
            <person name="McCowan C."/>
            <person name="Murphy C."/>
            <person name="Pearson M."/>
            <person name="Priest M."/>
            <person name="Roberts A."/>
            <person name="Saif S."/>
            <person name="Shea T."/>
            <person name="Sykes S."/>
            <person name="Wortman J."/>
            <person name="Nusbaum C."/>
            <person name="Birren B."/>
        </authorList>
    </citation>
    <scope>NUCLEOTIDE SEQUENCE</scope>
    <source>
        <strain evidence="5">CBS 10117</strain>
    </source>
</reference>
<dbReference type="STRING" id="1296121.A0A1A6A8T0"/>
<organism evidence="4">
    <name type="scientific">Kwoniella dejecticola CBS 10117</name>
    <dbReference type="NCBI Taxonomy" id="1296121"/>
    <lineage>
        <taxon>Eukaryota</taxon>
        <taxon>Fungi</taxon>
        <taxon>Dikarya</taxon>
        <taxon>Basidiomycota</taxon>
        <taxon>Agaricomycotina</taxon>
        <taxon>Tremellomycetes</taxon>
        <taxon>Tremellales</taxon>
        <taxon>Cryptococcaceae</taxon>
        <taxon>Kwoniella</taxon>
    </lineage>
</organism>